<keyword evidence="3" id="KW-1185">Reference proteome</keyword>
<comment type="caution">
    <text evidence="2">The sequence shown here is derived from an EMBL/GenBank/DDBJ whole genome shotgun (WGS) entry which is preliminary data.</text>
</comment>
<reference evidence="2" key="1">
    <citation type="journal article" date="2020" name="New Phytol.">
        <title>Comparative genomics reveals dynamic genome evolution in host specialist ectomycorrhizal fungi.</title>
        <authorList>
            <person name="Lofgren L.A."/>
            <person name="Nguyen N.H."/>
            <person name="Vilgalys R."/>
            <person name="Ruytinx J."/>
            <person name="Liao H.L."/>
            <person name="Branco S."/>
            <person name="Kuo A."/>
            <person name="LaButti K."/>
            <person name="Lipzen A."/>
            <person name="Andreopoulos W."/>
            <person name="Pangilinan J."/>
            <person name="Riley R."/>
            <person name="Hundley H."/>
            <person name="Na H."/>
            <person name="Barry K."/>
            <person name="Grigoriev I.V."/>
            <person name="Stajich J.E."/>
            <person name="Kennedy P.G."/>
        </authorList>
    </citation>
    <scope>NUCLEOTIDE SEQUENCE</scope>
    <source>
        <strain evidence="2">S12</strain>
    </source>
</reference>
<dbReference type="GeneID" id="64600926"/>
<dbReference type="InterPro" id="IPR036537">
    <property type="entry name" value="Adaptor_Cbl_N_dom_sf"/>
</dbReference>
<gene>
    <name evidence="2" type="ORF">HD556DRAFT_1446834</name>
</gene>
<dbReference type="EMBL" id="JABBWE010000057">
    <property type="protein sequence ID" value="KAG1789609.1"/>
    <property type="molecule type" value="Genomic_DNA"/>
</dbReference>
<dbReference type="Gene3D" id="1.20.930.20">
    <property type="entry name" value="Adaptor protein Cbl, N-terminal domain"/>
    <property type="match status" value="1"/>
</dbReference>
<evidence type="ECO:0000256" key="1">
    <source>
        <dbReference type="SAM" id="MobiDB-lite"/>
    </source>
</evidence>
<dbReference type="OrthoDB" id="2122982at2759"/>
<dbReference type="GO" id="GO:0007166">
    <property type="term" value="P:cell surface receptor signaling pathway"/>
    <property type="evidence" value="ECO:0007669"/>
    <property type="project" value="InterPro"/>
</dbReference>
<feature type="region of interest" description="Disordered" evidence="1">
    <location>
        <begin position="927"/>
        <end position="952"/>
    </location>
</feature>
<dbReference type="RefSeq" id="XP_041156657.1">
    <property type="nucleotide sequence ID" value="XM_041307162.1"/>
</dbReference>
<dbReference type="AlphaFoldDB" id="A0A9P7AHR2"/>
<evidence type="ECO:0000313" key="3">
    <source>
        <dbReference type="Proteomes" id="UP000719766"/>
    </source>
</evidence>
<dbReference type="InterPro" id="IPR018247">
    <property type="entry name" value="EF_Hand_1_Ca_BS"/>
</dbReference>
<dbReference type="PROSITE" id="PS00018">
    <property type="entry name" value="EF_HAND_1"/>
    <property type="match status" value="1"/>
</dbReference>
<dbReference type="SUPFAM" id="SSF57850">
    <property type="entry name" value="RING/U-box"/>
    <property type="match status" value="1"/>
</dbReference>
<organism evidence="2 3">
    <name type="scientific">Suillus plorans</name>
    <dbReference type="NCBI Taxonomy" id="116603"/>
    <lineage>
        <taxon>Eukaryota</taxon>
        <taxon>Fungi</taxon>
        <taxon>Dikarya</taxon>
        <taxon>Basidiomycota</taxon>
        <taxon>Agaricomycotina</taxon>
        <taxon>Agaricomycetes</taxon>
        <taxon>Agaricomycetidae</taxon>
        <taxon>Boletales</taxon>
        <taxon>Suillineae</taxon>
        <taxon>Suillaceae</taxon>
        <taxon>Suillus</taxon>
    </lineage>
</organism>
<accession>A0A9P7AHR2</accession>
<evidence type="ECO:0008006" key="4">
    <source>
        <dbReference type="Google" id="ProtNLM"/>
    </source>
</evidence>
<feature type="region of interest" description="Disordered" evidence="1">
    <location>
        <begin position="279"/>
        <end position="314"/>
    </location>
</feature>
<feature type="compositionally biased region" description="Polar residues" evidence="1">
    <location>
        <begin position="301"/>
        <end position="314"/>
    </location>
</feature>
<protein>
    <recommendedName>
        <fullName evidence="4">ZZ-type domain-containing protein</fullName>
    </recommendedName>
</protein>
<sequence>MAHTEKFISDITIERTQKALDDATSSLNSTFARKLDKWDQAEDCVVQTAQEVGSVYDFCTQNATINSASDAMVADISKKNMGDFLGEAKKVMEALDVLQQVHPFVGVAILAFKAIVNLELTRRENDRRVGLMLSQASDMMTMLLQLKDTRDPAIVGPHGNIRGRLDRVLDGIKQDIQDCGNAIDKYYKSKFMVKLFRSSHWASEFLRVCTSFSQRTQDLQLALNIRTTLRVDIAIDKLDKLIRTQTDREARFEKEVQMRGGREKCLESEDKMAELLKIAEQQEGRPQNKARADVPTKDVNKPTSKTASANGSVGKQSHLDASLLHELHTPLRNLLDENRALFMFKLDAQTSDIKDAIKDSETRIMWAFNSRFRRVKDPHLRYIWKEMKWTTSVKTLYFIAELHDYYVNRFSRLRHDAPLPEAPSDISSLVLRVPSPTPSVSVMSDSEGEDREFAAADPSYQKLPNVDPADKWCLKYLSVFYIPGLSEGFDGDANGLVSIREVNAFTSAMPLGWTLPQALAYWAAGWRVDSQYYHARIEQVLNSMVYAQADVLPENRGCIVTYLNSYVIDDIKRLVRSIAELGSEDSDLDLAQLTARRREAQEATLMDKLNIVKYEIDSRDSIKLFGSGRIENFLLPLLYLVIRRHLQIMKLATTVILVERELESATQTIENILDGVSLRVDQLAESFRQQGNDPKARFTWYAHGLYNFWYSPELATDDAEYWGNHNFGLDDNKLEIEIDSSALKLGPFNLAEDSEGIGRPVKLVAFSPVQQPEGTMHEYIRLRCMNVLSNMINMWDCPHGVPPYISLTDKERFDVLSQEQPPTDVERWDSFAELQIRRRIFDCQCDACDYLIGDVLHLCIDCECDDYDLCADCESQPVSDHKYPSDHKSTHNMLVFRMSVPDGRYSRIRWRARNSLSTYVPAPAPLEAPLTVREDESQTQSDEPELAHPTEATQANDFPTCVDLREGDEKLNGNTGVAFERIPGTSATNEDAYSCAECGVKMNGIFYVCITCAERKSPIALCSDCTFHDVFNVVTNHHPYKHWLIKIKDRVQDTGIGVSDEPLANVNETTSFSLRDDKLAAMVESRFVEQDLRLSALVTQVEQLVHSIAALTGKFPSESVTV</sequence>
<feature type="compositionally biased region" description="Basic and acidic residues" evidence="1">
    <location>
        <begin position="290"/>
        <end position="300"/>
    </location>
</feature>
<dbReference type="Proteomes" id="UP000719766">
    <property type="component" value="Unassembled WGS sequence"/>
</dbReference>
<proteinExistence type="predicted"/>
<name>A0A9P7AHR2_9AGAM</name>
<evidence type="ECO:0000313" key="2">
    <source>
        <dbReference type="EMBL" id="KAG1789609.1"/>
    </source>
</evidence>